<dbReference type="PANTHER" id="PTHR15460:SF3">
    <property type="entry name" value="PEROXISOMAL MEMBRANE PROTEIN 4"/>
    <property type="match status" value="1"/>
</dbReference>
<reference evidence="1" key="1">
    <citation type="submission" date="2015-04" db="EMBL/GenBank/DDBJ databases">
        <title>The genome sequence of the plant pathogenic Rhizarian Plasmodiophora brassicae reveals insights in its biotrophic life cycle and the origin of chitin synthesis.</title>
        <authorList>
            <person name="Schwelm A."/>
            <person name="Fogelqvist J."/>
            <person name="Knaust A."/>
            <person name="Julke S."/>
            <person name="Lilja T."/>
            <person name="Dhandapani V."/>
            <person name="Bonilla-Rosso G."/>
            <person name="Karlsson M."/>
            <person name="Shevchenko A."/>
            <person name="Choi S.R."/>
            <person name="Kim H.G."/>
            <person name="Park J.Y."/>
            <person name="Lim Y.P."/>
            <person name="Ludwig-Muller J."/>
            <person name="Dixelius C."/>
        </authorList>
    </citation>
    <scope>NUCLEOTIDE SEQUENCE</scope>
    <source>
        <tissue evidence="1">Potato root galls</tissue>
    </source>
</reference>
<dbReference type="Pfam" id="PF02466">
    <property type="entry name" value="Tim17"/>
    <property type="match status" value="1"/>
</dbReference>
<sequence>MDLCPHVSCFDSIAAGFKAGVLYGAKVRFPHSLVVTLVFRRNLSIKGMVEAILKTTAQHSARLGFYVAAFKSICCLLRRIRQQTDDVFNHIIAGAITGSLIFGNDDPVSTQINLYILSRIVLASVNLSLSPGKLSPRLFAGLCWSAVMGMFFLYPDSLQSSLRSSMKTLYIDTDNMDK</sequence>
<dbReference type="PANTHER" id="PTHR15460">
    <property type="entry name" value="PEROXISOMAL MEMBRANE PROTEIN 4"/>
    <property type="match status" value="1"/>
</dbReference>
<name>A0A0H5RRV1_9EUKA</name>
<dbReference type="AlphaFoldDB" id="A0A0H5RRV1"/>
<evidence type="ECO:0008006" key="2">
    <source>
        <dbReference type="Google" id="ProtNLM"/>
    </source>
</evidence>
<dbReference type="EMBL" id="HACM01011007">
    <property type="protein sequence ID" value="CRZ11449.1"/>
    <property type="molecule type" value="Transcribed_RNA"/>
</dbReference>
<evidence type="ECO:0000313" key="1">
    <source>
        <dbReference type="EMBL" id="CRZ11449.1"/>
    </source>
</evidence>
<protein>
    <recommendedName>
        <fullName evidence="2">Transmembrane protein 135 N-terminal domain-containing protein</fullName>
    </recommendedName>
</protein>
<dbReference type="GO" id="GO:0005778">
    <property type="term" value="C:peroxisomal membrane"/>
    <property type="evidence" value="ECO:0007669"/>
    <property type="project" value="TreeGrafter"/>
</dbReference>
<accession>A0A0H5RRV1</accession>
<organism evidence="1">
    <name type="scientific">Spongospora subterranea</name>
    <dbReference type="NCBI Taxonomy" id="70186"/>
    <lineage>
        <taxon>Eukaryota</taxon>
        <taxon>Sar</taxon>
        <taxon>Rhizaria</taxon>
        <taxon>Endomyxa</taxon>
        <taxon>Phytomyxea</taxon>
        <taxon>Plasmodiophorida</taxon>
        <taxon>Plasmodiophoridae</taxon>
        <taxon>Spongospora</taxon>
    </lineage>
</organism>
<proteinExistence type="predicted"/>
<dbReference type="InterPro" id="IPR019531">
    <property type="entry name" value="Pmp4"/>
</dbReference>